<dbReference type="EMBL" id="JAHQIW010000080">
    <property type="protein sequence ID" value="KAJ1345906.1"/>
    <property type="molecule type" value="Genomic_DNA"/>
</dbReference>
<evidence type="ECO:0000256" key="1">
    <source>
        <dbReference type="SAM" id="MobiDB-lite"/>
    </source>
</evidence>
<reference evidence="2" key="1">
    <citation type="submission" date="2021-06" db="EMBL/GenBank/DDBJ databases">
        <title>Parelaphostrongylus tenuis whole genome reference sequence.</title>
        <authorList>
            <person name="Garwood T.J."/>
            <person name="Larsen P.A."/>
            <person name="Fountain-Jones N.M."/>
            <person name="Garbe J.R."/>
            <person name="Macchietto M.G."/>
            <person name="Kania S.A."/>
            <person name="Gerhold R.W."/>
            <person name="Richards J.E."/>
            <person name="Wolf T.M."/>
        </authorList>
    </citation>
    <scope>NUCLEOTIDE SEQUENCE</scope>
    <source>
        <strain evidence="2">MNPRO001-30</strain>
        <tissue evidence="2">Meninges</tissue>
    </source>
</reference>
<dbReference type="AlphaFoldDB" id="A0AAD5MBI8"/>
<organism evidence="2 3">
    <name type="scientific">Parelaphostrongylus tenuis</name>
    <name type="common">Meningeal worm</name>
    <dbReference type="NCBI Taxonomy" id="148309"/>
    <lineage>
        <taxon>Eukaryota</taxon>
        <taxon>Metazoa</taxon>
        <taxon>Ecdysozoa</taxon>
        <taxon>Nematoda</taxon>
        <taxon>Chromadorea</taxon>
        <taxon>Rhabditida</taxon>
        <taxon>Rhabditina</taxon>
        <taxon>Rhabditomorpha</taxon>
        <taxon>Strongyloidea</taxon>
        <taxon>Metastrongylidae</taxon>
        <taxon>Parelaphostrongylus</taxon>
    </lineage>
</organism>
<comment type="caution">
    <text evidence="2">The sequence shown here is derived from an EMBL/GenBank/DDBJ whole genome shotgun (WGS) entry which is preliminary data.</text>
</comment>
<feature type="region of interest" description="Disordered" evidence="1">
    <location>
        <begin position="85"/>
        <end position="113"/>
    </location>
</feature>
<accession>A0AAD5MBI8</accession>
<evidence type="ECO:0000313" key="3">
    <source>
        <dbReference type="Proteomes" id="UP001196413"/>
    </source>
</evidence>
<protein>
    <submittedName>
        <fullName evidence="2">Uncharacterized protein</fullName>
    </submittedName>
</protein>
<feature type="compositionally biased region" description="Polar residues" evidence="1">
    <location>
        <begin position="27"/>
        <end position="44"/>
    </location>
</feature>
<feature type="region of interest" description="Disordered" evidence="1">
    <location>
        <begin position="144"/>
        <end position="190"/>
    </location>
</feature>
<keyword evidence="3" id="KW-1185">Reference proteome</keyword>
<feature type="region of interest" description="Disordered" evidence="1">
    <location>
        <begin position="22"/>
        <end position="44"/>
    </location>
</feature>
<feature type="compositionally biased region" description="Polar residues" evidence="1">
    <location>
        <begin position="170"/>
        <end position="179"/>
    </location>
</feature>
<gene>
    <name evidence="2" type="ORF">KIN20_000540</name>
</gene>
<sequence length="190" mass="21185">MAERLSTAITETKKVESHYFAKRVPYNRTNQHGSSGPQETKHQFISQKPVIDSNVEQSNTYLKNGESCSYALLNNNLSGCSVKTKPESDIEGCELPRQLPSPHPTKSERGSEEDVNFITKPDIMKLTPDGSYMAPYGYFSEVNNPSASPNPRPHMVSPEAYNEDNYRNHLGSTGHTRSSYAAGKFGKRKL</sequence>
<evidence type="ECO:0000313" key="2">
    <source>
        <dbReference type="EMBL" id="KAJ1345906.1"/>
    </source>
</evidence>
<dbReference type="Proteomes" id="UP001196413">
    <property type="component" value="Unassembled WGS sequence"/>
</dbReference>
<name>A0AAD5MBI8_PARTN</name>
<proteinExistence type="predicted"/>